<protein>
    <submittedName>
        <fullName evidence="1">Uncharacterized protein</fullName>
    </submittedName>
</protein>
<reference evidence="1" key="1">
    <citation type="submission" date="2020-05" db="EMBL/GenBank/DDBJ databases">
        <title>Large-scale comparative analyses of tick genomes elucidate their genetic diversity and vector capacities.</title>
        <authorList>
            <person name="Jia N."/>
            <person name="Wang J."/>
            <person name="Shi W."/>
            <person name="Du L."/>
            <person name="Sun Y."/>
            <person name="Zhan W."/>
            <person name="Jiang J."/>
            <person name="Wang Q."/>
            <person name="Zhang B."/>
            <person name="Ji P."/>
            <person name="Sakyi L.B."/>
            <person name="Cui X."/>
            <person name="Yuan T."/>
            <person name="Jiang B."/>
            <person name="Yang W."/>
            <person name="Lam T.T.-Y."/>
            <person name="Chang Q."/>
            <person name="Ding S."/>
            <person name="Wang X."/>
            <person name="Zhu J."/>
            <person name="Ruan X."/>
            <person name="Zhao L."/>
            <person name="Wei J."/>
            <person name="Que T."/>
            <person name="Du C."/>
            <person name="Cheng J."/>
            <person name="Dai P."/>
            <person name="Han X."/>
            <person name="Huang E."/>
            <person name="Gao Y."/>
            <person name="Liu J."/>
            <person name="Shao H."/>
            <person name="Ye R."/>
            <person name="Li L."/>
            <person name="Wei W."/>
            <person name="Wang X."/>
            <person name="Wang C."/>
            <person name="Yang T."/>
            <person name="Huo Q."/>
            <person name="Li W."/>
            <person name="Guo W."/>
            <person name="Chen H."/>
            <person name="Zhou L."/>
            <person name="Ni X."/>
            <person name="Tian J."/>
            <person name="Zhou Y."/>
            <person name="Sheng Y."/>
            <person name="Liu T."/>
            <person name="Pan Y."/>
            <person name="Xia L."/>
            <person name="Li J."/>
            <person name="Zhao F."/>
            <person name="Cao W."/>
        </authorList>
    </citation>
    <scope>NUCLEOTIDE SEQUENCE</scope>
    <source>
        <strain evidence="1">Hyas-2018</strain>
    </source>
</reference>
<evidence type="ECO:0000313" key="1">
    <source>
        <dbReference type="EMBL" id="KAH6931792.1"/>
    </source>
</evidence>
<organism evidence="1 2">
    <name type="scientific">Hyalomma asiaticum</name>
    <name type="common">Tick</name>
    <dbReference type="NCBI Taxonomy" id="266040"/>
    <lineage>
        <taxon>Eukaryota</taxon>
        <taxon>Metazoa</taxon>
        <taxon>Ecdysozoa</taxon>
        <taxon>Arthropoda</taxon>
        <taxon>Chelicerata</taxon>
        <taxon>Arachnida</taxon>
        <taxon>Acari</taxon>
        <taxon>Parasitiformes</taxon>
        <taxon>Ixodida</taxon>
        <taxon>Ixodoidea</taxon>
        <taxon>Ixodidae</taxon>
        <taxon>Hyalomminae</taxon>
        <taxon>Hyalomma</taxon>
    </lineage>
</organism>
<comment type="caution">
    <text evidence="1">The sequence shown here is derived from an EMBL/GenBank/DDBJ whole genome shotgun (WGS) entry which is preliminary data.</text>
</comment>
<sequence length="194" mass="20770">MTGRSGGVLRAHARREAAAPGGGHQHQPAAAAAAHQAREQQSRHGRKLSNMDYYGAVALVSGWACLLYWNTLDADFAYDDSSERCSSGVCVPGSNRFIWNGPPSNRLGSRDAVTTQTFPLRPPRPHCASNDGDVRLSVRQRLPSPRGIQSSRGPGEEREGGAASFCTEDRAAATPQEQKSRGVSVSEAALNEDE</sequence>
<dbReference type="EMBL" id="CM023484">
    <property type="protein sequence ID" value="KAH6931792.1"/>
    <property type="molecule type" value="Genomic_DNA"/>
</dbReference>
<dbReference type="Proteomes" id="UP000821845">
    <property type="component" value="Chromosome 4"/>
</dbReference>
<name>A0ACB7SF62_HYAAI</name>
<proteinExistence type="predicted"/>
<gene>
    <name evidence="1" type="ORF">HPB50_000390</name>
</gene>
<keyword evidence="2" id="KW-1185">Reference proteome</keyword>
<evidence type="ECO:0000313" key="2">
    <source>
        <dbReference type="Proteomes" id="UP000821845"/>
    </source>
</evidence>
<accession>A0ACB7SF62</accession>